<gene>
    <name evidence="1" type="ORF">IQ10_00646</name>
</gene>
<protein>
    <submittedName>
        <fullName evidence="1">YpjP-like protein</fullName>
    </submittedName>
</protein>
<proteinExistence type="predicted"/>
<dbReference type="OrthoDB" id="2435352at2"/>
<organism evidence="1 2">
    <name type="scientific">Halalkalibacter nanhaiisediminis</name>
    <dbReference type="NCBI Taxonomy" id="688079"/>
    <lineage>
        <taxon>Bacteria</taxon>
        <taxon>Bacillati</taxon>
        <taxon>Bacillota</taxon>
        <taxon>Bacilli</taxon>
        <taxon>Bacillales</taxon>
        <taxon>Bacillaceae</taxon>
        <taxon>Halalkalibacter</taxon>
    </lineage>
</organism>
<name>A0A562QQB0_9BACI</name>
<comment type="caution">
    <text evidence="1">The sequence shown here is derived from an EMBL/GenBank/DDBJ whole genome shotgun (WGS) entry which is preliminary data.</text>
</comment>
<reference evidence="1 2" key="1">
    <citation type="journal article" date="2015" name="Stand. Genomic Sci.">
        <title>Genomic Encyclopedia of Bacterial and Archaeal Type Strains, Phase III: the genomes of soil and plant-associated and newly described type strains.</title>
        <authorList>
            <person name="Whitman W.B."/>
            <person name="Woyke T."/>
            <person name="Klenk H.P."/>
            <person name="Zhou Y."/>
            <person name="Lilburn T.G."/>
            <person name="Beck B.J."/>
            <person name="De Vos P."/>
            <person name="Vandamme P."/>
            <person name="Eisen J.A."/>
            <person name="Garrity G."/>
            <person name="Hugenholtz P."/>
            <person name="Kyrpides N.C."/>
        </authorList>
    </citation>
    <scope>NUCLEOTIDE SEQUENCE [LARGE SCALE GENOMIC DNA]</scope>
    <source>
        <strain evidence="1 2">CGMCC 1.10116</strain>
    </source>
</reference>
<dbReference type="EMBL" id="VLKZ01000002">
    <property type="protein sequence ID" value="TWI58938.1"/>
    <property type="molecule type" value="Genomic_DNA"/>
</dbReference>
<keyword evidence="2" id="KW-1185">Reference proteome</keyword>
<dbReference type="InterPro" id="IPR025616">
    <property type="entry name" value="YpjP"/>
</dbReference>
<evidence type="ECO:0000313" key="2">
    <source>
        <dbReference type="Proteomes" id="UP000315711"/>
    </source>
</evidence>
<dbReference type="Proteomes" id="UP000315711">
    <property type="component" value="Unassembled WGS sequence"/>
</dbReference>
<dbReference type="AlphaFoldDB" id="A0A562QQB0"/>
<evidence type="ECO:0000313" key="1">
    <source>
        <dbReference type="EMBL" id="TWI58938.1"/>
    </source>
</evidence>
<sequence length="215" mass="25146">MLQWMKRGLVISSALLSIGLCVPTDFVRDVHAEQPDKTQDEKTENPLIYKVNQESYELFHEVLPSKTDDYIHRNASSADLINHFIVKQAHEQSMRKFGDTISGKISNPFEESILPLLQTVIRETTKTLPEEEWAHLKVSTNPAGGLGEKILHLYNEENGKDIFRFHVRRDQPPKQGYYFNFHYHTYLDHYENHHNLGTIYWGKDMPPRWNGEDRV</sequence>
<dbReference type="Pfam" id="PF14005">
    <property type="entry name" value="YpjP"/>
    <property type="match status" value="1"/>
</dbReference>
<accession>A0A562QQB0</accession>